<sequence length="266" mass="28293">MSISKSLIIGIGLFALLPLGWYLGVPLIHANRQPVLMAPEVLELGNRKFGTQAIARFSIQNHGGSPLTLDSFGTSCSCSDLHMRTKTAKGASWTVVPSVTIEPNSSVEFAVSIGVGAAPGASQVVIVSGKTNDPNHPNWELPIRIARVTDWVTSEPTAVVFDSTQVPFQPIQKLIIYANGDDTRQITGAKPFPPERFITRVQPAPAGTPPHPTAGKAIGLIEVELKSLPPGPVWGQLAIEVDGQLPDEKVHLPITGEVPSAETPTK</sequence>
<gene>
    <name evidence="1" type="ORF">GMBLW1_40270</name>
</gene>
<name>A0A6C2YUJ5_9BACT</name>
<dbReference type="InterPro" id="IPR013783">
    <property type="entry name" value="Ig-like_fold"/>
</dbReference>
<organism evidence="1">
    <name type="scientific">Tuwongella immobilis</name>
    <dbReference type="NCBI Taxonomy" id="692036"/>
    <lineage>
        <taxon>Bacteria</taxon>
        <taxon>Pseudomonadati</taxon>
        <taxon>Planctomycetota</taxon>
        <taxon>Planctomycetia</taxon>
        <taxon>Gemmatales</taxon>
        <taxon>Gemmataceae</taxon>
        <taxon>Tuwongella</taxon>
    </lineage>
</organism>
<evidence type="ECO:0000313" key="1">
    <source>
        <dbReference type="EMBL" id="VIP05166.1"/>
    </source>
</evidence>
<dbReference type="EMBL" id="LR593887">
    <property type="protein sequence ID" value="VTS07688.1"/>
    <property type="molecule type" value="Genomic_DNA"/>
</dbReference>
<keyword evidence="2" id="KW-1185">Reference proteome</keyword>
<reference evidence="1" key="1">
    <citation type="submission" date="2019-04" db="EMBL/GenBank/DDBJ databases">
        <authorList>
            <consortium name="Science for Life Laboratories"/>
        </authorList>
    </citation>
    <scope>NUCLEOTIDE SEQUENCE</scope>
    <source>
        <strain evidence="1">MBLW1</strain>
    </source>
</reference>
<evidence type="ECO:0000313" key="2">
    <source>
        <dbReference type="Proteomes" id="UP000464378"/>
    </source>
</evidence>
<proteinExistence type="predicted"/>
<protein>
    <submittedName>
        <fullName evidence="1">: DUF1573</fullName>
    </submittedName>
</protein>
<dbReference type="Gene3D" id="2.60.40.10">
    <property type="entry name" value="Immunoglobulins"/>
    <property type="match status" value="1"/>
</dbReference>
<dbReference type="EMBL" id="LR586016">
    <property type="protein sequence ID" value="VIP05166.1"/>
    <property type="molecule type" value="Genomic_DNA"/>
</dbReference>
<dbReference type="Proteomes" id="UP000464378">
    <property type="component" value="Chromosome"/>
</dbReference>
<accession>A0A6C2YUJ5</accession>
<dbReference type="KEGG" id="tim:GMBLW1_40270"/>
<dbReference type="InParanoid" id="A0A6C2YUJ5"/>
<dbReference type="AlphaFoldDB" id="A0A6C2YUJ5"/>